<dbReference type="GO" id="GO:0008705">
    <property type="term" value="F:methionine synthase activity"/>
    <property type="evidence" value="ECO:0007669"/>
    <property type="project" value="UniProtKB-EC"/>
</dbReference>
<name>A0A841BLJ9_9ACTN</name>
<evidence type="ECO:0000256" key="2">
    <source>
        <dbReference type="ARBA" id="ARBA00022679"/>
    </source>
</evidence>
<dbReference type="InterPro" id="IPR003726">
    <property type="entry name" value="HCY_dom"/>
</dbReference>
<dbReference type="RefSeq" id="WP_184833315.1">
    <property type="nucleotide sequence ID" value="NZ_JACHMN010000002.1"/>
</dbReference>
<dbReference type="PIRSF" id="PIRSF037505">
    <property type="entry name" value="Betaine_HMT"/>
    <property type="match status" value="1"/>
</dbReference>
<dbReference type="Pfam" id="PF02574">
    <property type="entry name" value="S-methyl_trans"/>
    <property type="match status" value="1"/>
</dbReference>
<comment type="cofactor">
    <cofactor evidence="3">
        <name>Zn(2+)</name>
        <dbReference type="ChEBI" id="CHEBI:29105"/>
    </cofactor>
    <text evidence="3">Binds 1 zinc ion per subunit.</text>
</comment>
<dbReference type="EMBL" id="JACHMN010000002">
    <property type="protein sequence ID" value="MBB5867853.1"/>
    <property type="molecule type" value="Genomic_DNA"/>
</dbReference>
<gene>
    <name evidence="6" type="ORF">F4553_001232</name>
</gene>
<feature type="binding site" evidence="3 4">
    <location>
        <position position="301"/>
    </location>
    <ligand>
        <name>Zn(2+)</name>
        <dbReference type="ChEBI" id="CHEBI:29105"/>
    </ligand>
</feature>
<keyword evidence="2 4" id="KW-0808">Transferase</keyword>
<dbReference type="PANTHER" id="PTHR11103:SF18">
    <property type="entry name" value="SLR1189 PROTEIN"/>
    <property type="match status" value="1"/>
</dbReference>
<feature type="binding site" evidence="3 4">
    <location>
        <position position="233"/>
    </location>
    <ligand>
        <name>Zn(2+)</name>
        <dbReference type="ChEBI" id="CHEBI:29105"/>
    </ligand>
</feature>
<evidence type="ECO:0000313" key="6">
    <source>
        <dbReference type="EMBL" id="MBB5867853.1"/>
    </source>
</evidence>
<dbReference type="InterPro" id="IPR036589">
    <property type="entry name" value="HCY_dom_sf"/>
</dbReference>
<dbReference type="PROSITE" id="PS50970">
    <property type="entry name" value="HCY"/>
    <property type="match status" value="1"/>
</dbReference>
<protein>
    <submittedName>
        <fullName evidence="6">5-methyltetrahydrofolate--homocysteine methyltransferase</fullName>
        <ecNumber evidence="6">2.1.1.13</ecNumber>
    </submittedName>
</protein>
<sequence>MSDPLTKMLGSKRTLLADGATGTHIREIAKQEAIELPAAQELLNLERPELVRRHHRAYLQAGSEIVLTNSWAANRYALADEHVHLSPDEIYQVNRAAALLLKEEIAAAGPAVCAGSVGPTGWLVASPVEDGHPYHGHEISYADAVSAFADQIRGLVDGGVEVIWIETQIGPHEARAAIEASNLVGAAVGRVLPFVVSMVFNRHERTQEEYDLAHFADEFGRGADRPAAFGINCGHGPEVALELVARNPEFWQGAAPLLLKPNCGSPLHVGGRFQPKGLSPGQMGRYAQLASDYGVSIVGACCGSTPAHIEAMRDALQGYSPGPPLPASRIHADIERAQ</sequence>
<evidence type="ECO:0000256" key="3">
    <source>
        <dbReference type="PIRSR" id="PIRSR037505-2"/>
    </source>
</evidence>
<dbReference type="GO" id="GO:0008270">
    <property type="term" value="F:zinc ion binding"/>
    <property type="evidence" value="ECO:0007669"/>
    <property type="project" value="InterPro"/>
</dbReference>
<dbReference type="Gene3D" id="3.20.20.330">
    <property type="entry name" value="Homocysteine-binding-like domain"/>
    <property type="match status" value="1"/>
</dbReference>
<comment type="caution">
    <text evidence="6">The sequence shown here is derived from an EMBL/GenBank/DDBJ whole genome shotgun (WGS) entry which is preliminary data.</text>
</comment>
<keyword evidence="3 4" id="KW-0862">Zinc</keyword>
<evidence type="ECO:0000256" key="1">
    <source>
        <dbReference type="ARBA" id="ARBA00022603"/>
    </source>
</evidence>
<dbReference type="SUPFAM" id="SSF82282">
    <property type="entry name" value="Homocysteine S-methyltransferase"/>
    <property type="match status" value="1"/>
</dbReference>
<dbReference type="Proteomes" id="UP000587527">
    <property type="component" value="Unassembled WGS sequence"/>
</dbReference>
<evidence type="ECO:0000256" key="4">
    <source>
        <dbReference type="PROSITE-ProRule" id="PRU00333"/>
    </source>
</evidence>
<accession>A0A841BLJ9</accession>
<dbReference type="GO" id="GO:0032259">
    <property type="term" value="P:methylation"/>
    <property type="evidence" value="ECO:0007669"/>
    <property type="project" value="UniProtKB-KW"/>
</dbReference>
<dbReference type="EC" id="2.1.1.13" evidence="6"/>
<feature type="domain" description="Hcy-binding" evidence="5">
    <location>
        <begin position="3"/>
        <end position="316"/>
    </location>
</feature>
<reference evidence="6 7" key="1">
    <citation type="submission" date="2020-08" db="EMBL/GenBank/DDBJ databases">
        <title>Sequencing the genomes of 1000 actinobacteria strains.</title>
        <authorList>
            <person name="Klenk H.-P."/>
        </authorList>
    </citation>
    <scope>NUCLEOTIDE SEQUENCE [LARGE SCALE GENOMIC DNA]</scope>
    <source>
        <strain evidence="6 7">DSM 45362</strain>
    </source>
</reference>
<feature type="binding site" evidence="3 4">
    <location>
        <position position="302"/>
    </location>
    <ligand>
        <name>Zn(2+)</name>
        <dbReference type="ChEBI" id="CHEBI:29105"/>
    </ligand>
</feature>
<evidence type="ECO:0000259" key="5">
    <source>
        <dbReference type="PROSITE" id="PS50970"/>
    </source>
</evidence>
<dbReference type="InterPro" id="IPR017226">
    <property type="entry name" value="BHMT-like"/>
</dbReference>
<evidence type="ECO:0000313" key="7">
    <source>
        <dbReference type="Proteomes" id="UP000587527"/>
    </source>
</evidence>
<keyword evidence="3 4" id="KW-0479">Metal-binding</keyword>
<dbReference type="PANTHER" id="PTHR11103">
    <property type="entry name" value="SLR1189 PROTEIN"/>
    <property type="match status" value="1"/>
</dbReference>
<keyword evidence="1 4" id="KW-0489">Methyltransferase</keyword>
<keyword evidence="7" id="KW-1185">Reference proteome</keyword>
<organism evidence="6 7">
    <name type="scientific">Allocatelliglobosispora scoriae</name>
    <dbReference type="NCBI Taxonomy" id="643052"/>
    <lineage>
        <taxon>Bacteria</taxon>
        <taxon>Bacillati</taxon>
        <taxon>Actinomycetota</taxon>
        <taxon>Actinomycetes</taxon>
        <taxon>Micromonosporales</taxon>
        <taxon>Micromonosporaceae</taxon>
        <taxon>Allocatelliglobosispora</taxon>
    </lineage>
</organism>
<proteinExistence type="predicted"/>
<dbReference type="AlphaFoldDB" id="A0A841BLJ9"/>